<gene>
    <name evidence="1" type="ORF">L6164_032639</name>
</gene>
<protein>
    <submittedName>
        <fullName evidence="1">Uncharacterized protein</fullName>
    </submittedName>
</protein>
<comment type="caution">
    <text evidence="1">The sequence shown here is derived from an EMBL/GenBank/DDBJ whole genome shotgun (WGS) entry which is preliminary data.</text>
</comment>
<organism evidence="1 2">
    <name type="scientific">Bauhinia variegata</name>
    <name type="common">Purple orchid tree</name>
    <name type="synonym">Phanera variegata</name>
    <dbReference type="NCBI Taxonomy" id="167791"/>
    <lineage>
        <taxon>Eukaryota</taxon>
        <taxon>Viridiplantae</taxon>
        <taxon>Streptophyta</taxon>
        <taxon>Embryophyta</taxon>
        <taxon>Tracheophyta</taxon>
        <taxon>Spermatophyta</taxon>
        <taxon>Magnoliopsida</taxon>
        <taxon>eudicotyledons</taxon>
        <taxon>Gunneridae</taxon>
        <taxon>Pentapetalae</taxon>
        <taxon>rosids</taxon>
        <taxon>fabids</taxon>
        <taxon>Fabales</taxon>
        <taxon>Fabaceae</taxon>
        <taxon>Cercidoideae</taxon>
        <taxon>Cercideae</taxon>
        <taxon>Bauhiniinae</taxon>
        <taxon>Bauhinia</taxon>
    </lineage>
</organism>
<dbReference type="EMBL" id="CM039438">
    <property type="protein sequence ID" value="KAI4299154.1"/>
    <property type="molecule type" value="Genomic_DNA"/>
</dbReference>
<evidence type="ECO:0000313" key="1">
    <source>
        <dbReference type="EMBL" id="KAI4299154.1"/>
    </source>
</evidence>
<keyword evidence="2" id="KW-1185">Reference proteome</keyword>
<reference evidence="1 2" key="1">
    <citation type="journal article" date="2022" name="DNA Res.">
        <title>Chromosomal-level genome assembly of the orchid tree Bauhinia variegata (Leguminosae; Cercidoideae) supports the allotetraploid origin hypothesis of Bauhinia.</title>
        <authorList>
            <person name="Zhong Y."/>
            <person name="Chen Y."/>
            <person name="Zheng D."/>
            <person name="Pang J."/>
            <person name="Liu Y."/>
            <person name="Luo S."/>
            <person name="Meng S."/>
            <person name="Qian L."/>
            <person name="Wei D."/>
            <person name="Dai S."/>
            <person name="Zhou R."/>
        </authorList>
    </citation>
    <scope>NUCLEOTIDE SEQUENCE [LARGE SCALE GENOMIC DNA]</scope>
    <source>
        <strain evidence="1">BV-YZ2020</strain>
    </source>
</reference>
<accession>A0ACB9KP68</accession>
<sequence length="252" mass="28967">MVRLGCDRRNLKQISHGGFALRRRRRRREGVLSHKHWISIGEMTRQKIPIKKIDNLAARQVTFSKRRKGLFKKAQELSTLCDAEIGLIVFSATGKLSEYASSSLQQVIVKYNLHSGTKRLDHQFIEQQTENDNDNMLRKKVADLTREHRLLNGEGLEASTIQELQKLEELLERGLSRVSKEKDERIAKQISELKRRELLIMEENRRLKQLRSTVAHEQGQSSESTIICGSSYPLQDCDSSNTSLNLGLSLFK</sequence>
<proteinExistence type="predicted"/>
<evidence type="ECO:0000313" key="2">
    <source>
        <dbReference type="Proteomes" id="UP000828941"/>
    </source>
</evidence>
<name>A0ACB9KP68_BAUVA</name>
<dbReference type="Proteomes" id="UP000828941">
    <property type="component" value="Chromosome 13"/>
</dbReference>